<evidence type="ECO:0000313" key="2">
    <source>
        <dbReference type="Proteomes" id="UP001521209"/>
    </source>
</evidence>
<name>A0ABS9DY87_9PROT</name>
<comment type="caution">
    <text evidence="1">The sequence shown here is derived from an EMBL/GenBank/DDBJ whole genome shotgun (WGS) entry which is preliminary data.</text>
</comment>
<accession>A0ABS9DY87</accession>
<sequence length="60" mass="6905">MDTYSQQPATRPRCAEIRAYEQPTKIAVSVRFDRDLVEKLRASGRGWQQRVNEAVRKAIG</sequence>
<evidence type="ECO:0000313" key="1">
    <source>
        <dbReference type="EMBL" id="MCF3947707.1"/>
    </source>
</evidence>
<protein>
    <submittedName>
        <fullName evidence="1">BrnA antitoxin family protein</fullName>
    </submittedName>
</protein>
<dbReference type="Proteomes" id="UP001521209">
    <property type="component" value="Unassembled WGS sequence"/>
</dbReference>
<dbReference type="Pfam" id="PF14384">
    <property type="entry name" value="BrnA_antitoxin"/>
    <property type="match status" value="1"/>
</dbReference>
<reference evidence="1 2" key="1">
    <citation type="submission" date="2022-01" db="EMBL/GenBank/DDBJ databases">
        <authorList>
            <person name="Won M."/>
            <person name="Kim S.-J."/>
            <person name="Kwon S.-W."/>
        </authorList>
    </citation>
    <scope>NUCLEOTIDE SEQUENCE [LARGE SCALE GENOMIC DNA]</scope>
    <source>
        <strain evidence="1 2">KCTC 23505</strain>
    </source>
</reference>
<organism evidence="1 2">
    <name type="scientific">Acidiphilium iwatense</name>
    <dbReference type="NCBI Taxonomy" id="768198"/>
    <lineage>
        <taxon>Bacteria</taxon>
        <taxon>Pseudomonadati</taxon>
        <taxon>Pseudomonadota</taxon>
        <taxon>Alphaproteobacteria</taxon>
        <taxon>Acetobacterales</taxon>
        <taxon>Acidocellaceae</taxon>
        <taxon>Acidiphilium</taxon>
    </lineage>
</organism>
<dbReference type="RefSeq" id="WP_235704970.1">
    <property type="nucleotide sequence ID" value="NZ_JAKGBZ010000028.1"/>
</dbReference>
<dbReference type="EMBL" id="JAKGBZ010000028">
    <property type="protein sequence ID" value="MCF3947707.1"/>
    <property type="molecule type" value="Genomic_DNA"/>
</dbReference>
<dbReference type="InterPro" id="IPR025528">
    <property type="entry name" value="BrnA_antitoxin"/>
</dbReference>
<gene>
    <name evidence="1" type="ORF">L2A60_13570</name>
</gene>
<proteinExistence type="predicted"/>
<keyword evidence="2" id="KW-1185">Reference proteome</keyword>